<dbReference type="InterPro" id="IPR036068">
    <property type="entry name" value="Nicotinate_pribotase-like_C"/>
</dbReference>
<dbReference type="Gene3D" id="3.20.140.10">
    <property type="entry name" value="nicotinate phosphoribosyltransferase"/>
    <property type="match status" value="1"/>
</dbReference>
<comment type="pathway">
    <text evidence="1">Cofactor biosynthesis; NAD(+) biosynthesis.</text>
</comment>
<dbReference type="GeneID" id="23617568"/>
<sequence length="475" mass="51337">MYAEFMQGVTLEFKLTVRHSDVSLAAIREKDLELWTAFEELVRRRLGVQPYPPAVCDTLRRHFAGFELTQEMVQRAQRYGVAPVTWALSEDGALTAWAAGPAEAASHVETTLTQAVRQLERMERVRLTPRSLLASALARLALGVARLNARVPPGPRMFLFAGRRSSSRRFLVLQNWYCGLHLRGWAGTSALLATATLDGTLRALGSRLDRLGVGPLVGTLAHETLMLTDQLLAGYDIQQATGAATEQDGATTTVGCLLGHLLLLASGGGLAAATALPDTQGTPGFVASALAARPPREFLADLEARLDSGSYCDMAEVVMTAWEERWRGVEEGARPPRPRFIHSNLEGWESVVELARAPERVRPWAFAFGTLADGFLPFQDASGGEVEVHLGSLVMKAVQARHPGAVGSAAESAAKLGDDSAGGKFEFDTRLPEGTKERILERLGQLSQAHDLEGDAVSKALAQAYSAVTREHLLQ</sequence>
<accession>A0A087SHL8</accession>
<name>A0A087SHL8_AUXPR</name>
<proteinExistence type="predicted"/>
<evidence type="ECO:0000313" key="3">
    <source>
        <dbReference type="Proteomes" id="UP000028924"/>
    </source>
</evidence>
<protein>
    <submittedName>
        <fullName evidence="2">Uncharacterized protein</fullName>
    </submittedName>
</protein>
<dbReference type="Proteomes" id="UP000028924">
    <property type="component" value="Unassembled WGS sequence"/>
</dbReference>
<dbReference type="UniPathway" id="UPA00253"/>
<dbReference type="KEGG" id="apro:F751_6177"/>
<keyword evidence="3" id="KW-1185">Reference proteome</keyword>
<dbReference type="GO" id="GO:0009435">
    <property type="term" value="P:NAD+ biosynthetic process"/>
    <property type="evidence" value="ECO:0007669"/>
    <property type="project" value="UniProtKB-UniPathway"/>
</dbReference>
<dbReference type="EMBL" id="KL662112">
    <property type="protein sequence ID" value="KFM25222.1"/>
    <property type="molecule type" value="Genomic_DNA"/>
</dbReference>
<reference evidence="2 3" key="1">
    <citation type="journal article" date="2014" name="BMC Genomics">
        <title>Oil accumulation mechanisms of the oleaginous microalga Chlorella protothecoides revealed through its genome, transcriptomes, and proteomes.</title>
        <authorList>
            <person name="Gao C."/>
            <person name="Wang Y."/>
            <person name="Shen Y."/>
            <person name="Yan D."/>
            <person name="He X."/>
            <person name="Dai J."/>
            <person name="Wu Q."/>
        </authorList>
    </citation>
    <scope>NUCLEOTIDE SEQUENCE [LARGE SCALE GENOMIC DNA]</scope>
    <source>
        <strain evidence="2 3">0710</strain>
    </source>
</reference>
<dbReference type="AlphaFoldDB" id="A0A087SHL8"/>
<evidence type="ECO:0000256" key="1">
    <source>
        <dbReference type="ARBA" id="ARBA00004790"/>
    </source>
</evidence>
<dbReference type="OrthoDB" id="514023at2759"/>
<dbReference type="SUPFAM" id="SSF51690">
    <property type="entry name" value="Nicotinate/Quinolinate PRTase C-terminal domain-like"/>
    <property type="match status" value="1"/>
</dbReference>
<gene>
    <name evidence="2" type="ORF">F751_6177</name>
</gene>
<dbReference type="RefSeq" id="XP_011398113.1">
    <property type="nucleotide sequence ID" value="XM_011399811.1"/>
</dbReference>
<organism evidence="2 3">
    <name type="scientific">Auxenochlorella protothecoides</name>
    <name type="common">Green microalga</name>
    <name type="synonym">Chlorella protothecoides</name>
    <dbReference type="NCBI Taxonomy" id="3075"/>
    <lineage>
        <taxon>Eukaryota</taxon>
        <taxon>Viridiplantae</taxon>
        <taxon>Chlorophyta</taxon>
        <taxon>core chlorophytes</taxon>
        <taxon>Trebouxiophyceae</taxon>
        <taxon>Chlorellales</taxon>
        <taxon>Chlorellaceae</taxon>
        <taxon>Auxenochlorella</taxon>
    </lineage>
</organism>
<evidence type="ECO:0000313" key="2">
    <source>
        <dbReference type="EMBL" id="KFM25222.1"/>
    </source>
</evidence>